<dbReference type="GO" id="GO:0012505">
    <property type="term" value="C:endomembrane system"/>
    <property type="evidence" value="ECO:0007669"/>
    <property type="project" value="UniProtKB-SubCell"/>
</dbReference>
<protein>
    <recommendedName>
        <fullName evidence="6">DUF202 domain-containing protein</fullName>
    </recommendedName>
</protein>
<dbReference type="Pfam" id="PF02656">
    <property type="entry name" value="DUF202"/>
    <property type="match status" value="1"/>
</dbReference>
<dbReference type="eggNOG" id="ENOG502S23D">
    <property type="taxonomic scope" value="Eukaryota"/>
</dbReference>
<evidence type="ECO:0000313" key="7">
    <source>
        <dbReference type="EMBL" id="GAA96887.1"/>
    </source>
</evidence>
<dbReference type="InterPro" id="IPR052053">
    <property type="entry name" value="IM_YidH-like"/>
</dbReference>
<proteinExistence type="predicted"/>
<name>G7E1X4_MIXOS</name>
<dbReference type="PANTHER" id="PTHR34187">
    <property type="entry name" value="FGR18P"/>
    <property type="match status" value="1"/>
</dbReference>
<accession>G7E1X4</accession>
<feature type="domain" description="DUF202" evidence="6">
    <location>
        <begin position="31"/>
        <end position="102"/>
    </location>
</feature>
<evidence type="ECO:0000256" key="4">
    <source>
        <dbReference type="ARBA" id="ARBA00023136"/>
    </source>
</evidence>
<keyword evidence="8" id="KW-1185">Reference proteome</keyword>
<sequence>MSAEDRGKIKPLFYQRWLGQIEIDNEGSTARDYLARERNFLGWLKLSVTLVVIGTAFILHFNLGGYSSDGGVMLSRAEGKVLSILFYVLAFVCVVAGVSGHLKITSDLRAHKGFAQSGALAHLVFVAVVVAVATASILIIVRNQGSI</sequence>
<comment type="caution">
    <text evidence="7">The sequence shown here is derived from an EMBL/GenBank/DDBJ whole genome shotgun (WGS) entry which is preliminary data.</text>
</comment>
<feature type="transmembrane region" description="Helical" evidence="5">
    <location>
        <begin position="81"/>
        <end position="98"/>
    </location>
</feature>
<evidence type="ECO:0000256" key="3">
    <source>
        <dbReference type="ARBA" id="ARBA00022989"/>
    </source>
</evidence>
<evidence type="ECO:0000256" key="1">
    <source>
        <dbReference type="ARBA" id="ARBA00004127"/>
    </source>
</evidence>
<evidence type="ECO:0000256" key="2">
    <source>
        <dbReference type="ARBA" id="ARBA00022692"/>
    </source>
</evidence>
<keyword evidence="4 5" id="KW-0472">Membrane</keyword>
<dbReference type="InterPro" id="IPR003807">
    <property type="entry name" value="DUF202"/>
</dbReference>
<dbReference type="OrthoDB" id="5525680at2759"/>
<dbReference type="InParanoid" id="G7E1X4"/>
<feature type="transmembrane region" description="Helical" evidence="5">
    <location>
        <begin position="40"/>
        <end position="61"/>
    </location>
</feature>
<dbReference type="HOGENOM" id="CLU_120561_1_0_1"/>
<dbReference type="OMA" id="TGWRTQI"/>
<evidence type="ECO:0000256" key="5">
    <source>
        <dbReference type="SAM" id="Phobius"/>
    </source>
</evidence>
<reference evidence="7 8" key="2">
    <citation type="journal article" date="2012" name="Open Biol.">
        <title>Characteristics of nucleosomes and linker DNA regions on the genome of the basidiomycete Mixia osmundae revealed by mono- and dinucleosome mapping.</title>
        <authorList>
            <person name="Nishida H."/>
            <person name="Kondo S."/>
            <person name="Matsumoto T."/>
            <person name="Suzuki Y."/>
            <person name="Yoshikawa H."/>
            <person name="Taylor T.D."/>
            <person name="Sugiyama J."/>
        </authorList>
    </citation>
    <scope>NUCLEOTIDE SEQUENCE [LARGE SCALE GENOMIC DNA]</scope>
    <source>
        <strain evidence="8">CBS 9802 / IAM 14324 / JCM 22182 / KY 12970</strain>
    </source>
</reference>
<gene>
    <name evidence="7" type="primary">Mo03560</name>
    <name evidence="7" type="ORF">E5Q_03560</name>
</gene>
<evidence type="ECO:0000313" key="8">
    <source>
        <dbReference type="Proteomes" id="UP000009131"/>
    </source>
</evidence>
<organism evidence="7 8">
    <name type="scientific">Mixia osmundae (strain CBS 9802 / IAM 14324 / JCM 22182 / KY 12970)</name>
    <dbReference type="NCBI Taxonomy" id="764103"/>
    <lineage>
        <taxon>Eukaryota</taxon>
        <taxon>Fungi</taxon>
        <taxon>Dikarya</taxon>
        <taxon>Basidiomycota</taxon>
        <taxon>Pucciniomycotina</taxon>
        <taxon>Mixiomycetes</taxon>
        <taxon>Mixiales</taxon>
        <taxon>Mixiaceae</taxon>
        <taxon>Mixia</taxon>
    </lineage>
</organism>
<evidence type="ECO:0000259" key="6">
    <source>
        <dbReference type="Pfam" id="PF02656"/>
    </source>
</evidence>
<dbReference type="AlphaFoldDB" id="G7E1X4"/>
<keyword evidence="3 5" id="KW-1133">Transmembrane helix</keyword>
<reference evidence="7 8" key="1">
    <citation type="journal article" date="2011" name="J. Gen. Appl. Microbiol.">
        <title>Draft genome sequencing of the enigmatic basidiomycete Mixia osmundae.</title>
        <authorList>
            <person name="Nishida H."/>
            <person name="Nagatsuka Y."/>
            <person name="Sugiyama J."/>
        </authorList>
    </citation>
    <scope>NUCLEOTIDE SEQUENCE [LARGE SCALE GENOMIC DNA]</scope>
    <source>
        <strain evidence="8">CBS 9802 / IAM 14324 / JCM 22182 / KY 12970</strain>
    </source>
</reference>
<feature type="transmembrane region" description="Helical" evidence="5">
    <location>
        <begin position="119"/>
        <end position="141"/>
    </location>
</feature>
<comment type="subcellular location">
    <subcellularLocation>
        <location evidence="1">Endomembrane system</location>
        <topology evidence="1">Multi-pass membrane protein</topology>
    </subcellularLocation>
</comment>
<dbReference type="PANTHER" id="PTHR34187:SF3">
    <property type="entry name" value="DUF DOMAIN PROTEIN (AFU_ORTHOLOGUE AFUA_6G11150)"/>
    <property type="match status" value="1"/>
</dbReference>
<dbReference type="RefSeq" id="XP_014567268.1">
    <property type="nucleotide sequence ID" value="XM_014711782.1"/>
</dbReference>
<keyword evidence="2 5" id="KW-0812">Transmembrane</keyword>
<dbReference type="Proteomes" id="UP000009131">
    <property type="component" value="Unassembled WGS sequence"/>
</dbReference>
<dbReference type="EMBL" id="BABT02000108">
    <property type="protein sequence ID" value="GAA96887.1"/>
    <property type="molecule type" value="Genomic_DNA"/>
</dbReference>